<sequence>MSALTKKKYVMAEADEEVDELTSMQSVQRVLSSPGSYLFQIENEFGERSLASLPQKFRNTIWVKRNTFVICEPIFEGEKVKHEIVRVLQPENIKQLKKMKQFPLQFENESHHAGGDGQNCSLTKEKEERDESDGDEDSDDDLPMIMNRVQVQYSDSSSDDSSDENTDEDCPGLESSQ</sequence>
<dbReference type="GO" id="GO:0003743">
    <property type="term" value="F:translation initiation factor activity"/>
    <property type="evidence" value="ECO:0007669"/>
    <property type="project" value="InterPro"/>
</dbReference>
<feature type="domain" description="S1-like" evidence="6">
    <location>
        <begin position="29"/>
        <end position="85"/>
    </location>
</feature>
<proteinExistence type="inferred from homology"/>
<keyword evidence="3" id="KW-0694">RNA-binding</keyword>
<evidence type="ECO:0000256" key="2">
    <source>
        <dbReference type="ARBA" id="ARBA00020989"/>
    </source>
</evidence>
<evidence type="ECO:0000313" key="7">
    <source>
        <dbReference type="EMBL" id="CBY41113.1"/>
    </source>
</evidence>
<evidence type="ECO:0000256" key="3">
    <source>
        <dbReference type="ARBA" id="ARBA00022884"/>
    </source>
</evidence>
<dbReference type="Proteomes" id="UP000011014">
    <property type="component" value="Unassembled WGS sequence"/>
</dbReference>
<dbReference type="InterPro" id="IPR001253">
    <property type="entry name" value="TIF_eIF-1A"/>
</dbReference>
<dbReference type="Pfam" id="PF01176">
    <property type="entry name" value="eIF-1a"/>
    <property type="match status" value="1"/>
</dbReference>
<feature type="compositionally biased region" description="Acidic residues" evidence="5">
    <location>
        <begin position="130"/>
        <end position="142"/>
    </location>
</feature>
<evidence type="ECO:0000256" key="5">
    <source>
        <dbReference type="SAM" id="MobiDB-lite"/>
    </source>
</evidence>
<dbReference type="GO" id="GO:0005634">
    <property type="term" value="C:nucleus"/>
    <property type="evidence" value="ECO:0007669"/>
    <property type="project" value="TreeGrafter"/>
</dbReference>
<feature type="compositionally biased region" description="Acidic residues" evidence="5">
    <location>
        <begin position="157"/>
        <end position="171"/>
    </location>
</feature>
<dbReference type="EMBL" id="FN656274">
    <property type="protein sequence ID" value="CBY41113.1"/>
    <property type="molecule type" value="Genomic_DNA"/>
</dbReference>
<evidence type="ECO:0000256" key="4">
    <source>
        <dbReference type="ARBA" id="ARBA00031998"/>
    </source>
</evidence>
<dbReference type="SUPFAM" id="SSF50249">
    <property type="entry name" value="Nucleic acid-binding proteins"/>
    <property type="match status" value="1"/>
</dbReference>
<accession>E4Z085</accession>
<protein>
    <recommendedName>
        <fullName evidence="2">Probable RNA-binding protein EIF1AD</fullName>
    </recommendedName>
    <alternativeName>
        <fullName evidence="4">Eukaryotic translation initiation factor 1A domain-containing protein</fullName>
    </alternativeName>
</protein>
<dbReference type="Gene3D" id="2.40.50.140">
    <property type="entry name" value="Nucleic acid-binding proteins"/>
    <property type="match status" value="1"/>
</dbReference>
<dbReference type="AlphaFoldDB" id="E4Z085"/>
<gene>
    <name evidence="7" type="ORF">GSOID_T00023167001</name>
</gene>
<dbReference type="PANTHER" id="PTHR21641:SF0">
    <property type="entry name" value="RNA-BINDING PROTEIN EIF1AD-RELATED"/>
    <property type="match status" value="1"/>
</dbReference>
<feature type="region of interest" description="Disordered" evidence="5">
    <location>
        <begin position="108"/>
        <end position="177"/>
    </location>
</feature>
<dbReference type="GO" id="GO:0003723">
    <property type="term" value="F:RNA binding"/>
    <property type="evidence" value="ECO:0007669"/>
    <property type="project" value="UniProtKB-KW"/>
</dbReference>
<reference evidence="7" key="1">
    <citation type="journal article" date="2010" name="Science">
        <title>Plasticity of animal genome architecture unmasked by rapid evolution of a pelagic tunicate.</title>
        <authorList>
            <person name="Denoeud F."/>
            <person name="Henriet S."/>
            <person name="Mungpakdee S."/>
            <person name="Aury J.M."/>
            <person name="Da Silva C."/>
            <person name="Brinkmann H."/>
            <person name="Mikhaleva J."/>
            <person name="Olsen L.C."/>
            <person name="Jubin C."/>
            <person name="Canestro C."/>
            <person name="Bouquet J.M."/>
            <person name="Danks G."/>
            <person name="Poulain J."/>
            <person name="Campsteijn C."/>
            <person name="Adamski M."/>
            <person name="Cross I."/>
            <person name="Yadetie F."/>
            <person name="Muffato M."/>
            <person name="Louis A."/>
            <person name="Butcher S."/>
            <person name="Tsagkogeorga G."/>
            <person name="Konrad A."/>
            <person name="Singh S."/>
            <person name="Jensen M.F."/>
            <person name="Cong E.H."/>
            <person name="Eikeseth-Otteraa H."/>
            <person name="Noel B."/>
            <person name="Anthouard V."/>
            <person name="Porcel B.M."/>
            <person name="Kachouri-Lafond R."/>
            <person name="Nishino A."/>
            <person name="Ugolini M."/>
            <person name="Chourrout P."/>
            <person name="Nishida H."/>
            <person name="Aasland R."/>
            <person name="Huzurbazar S."/>
            <person name="Westhof E."/>
            <person name="Delsuc F."/>
            <person name="Lehrach H."/>
            <person name="Reinhardt R."/>
            <person name="Weissenbach J."/>
            <person name="Roy S.W."/>
            <person name="Artiguenave F."/>
            <person name="Postlethwait J.H."/>
            <person name="Manak J.R."/>
            <person name="Thompson E.M."/>
            <person name="Jaillon O."/>
            <person name="Du Pasquier L."/>
            <person name="Boudinot P."/>
            <person name="Liberles D.A."/>
            <person name="Volff J.N."/>
            <person name="Philippe H."/>
            <person name="Lenhard B."/>
            <person name="Roest Crollius H."/>
            <person name="Wincker P."/>
            <person name="Chourrout D."/>
        </authorList>
    </citation>
    <scope>NUCLEOTIDE SEQUENCE [LARGE SCALE GENOMIC DNA]</scope>
</reference>
<dbReference type="SMART" id="SM00652">
    <property type="entry name" value="eIF1a"/>
    <property type="match status" value="1"/>
</dbReference>
<evidence type="ECO:0000256" key="1">
    <source>
        <dbReference type="ARBA" id="ARBA00007340"/>
    </source>
</evidence>
<dbReference type="InterPro" id="IPR006196">
    <property type="entry name" value="RNA-binding_domain_S1_IF1"/>
</dbReference>
<dbReference type="InterPro" id="IPR012340">
    <property type="entry name" value="NA-bd_OB-fold"/>
</dbReference>
<organism evidence="7">
    <name type="scientific">Oikopleura dioica</name>
    <name type="common">Tunicate</name>
    <dbReference type="NCBI Taxonomy" id="34765"/>
    <lineage>
        <taxon>Eukaryota</taxon>
        <taxon>Metazoa</taxon>
        <taxon>Chordata</taxon>
        <taxon>Tunicata</taxon>
        <taxon>Appendicularia</taxon>
        <taxon>Copelata</taxon>
        <taxon>Oikopleuridae</taxon>
        <taxon>Oikopleura</taxon>
    </lineage>
</organism>
<evidence type="ECO:0000259" key="6">
    <source>
        <dbReference type="Pfam" id="PF01176"/>
    </source>
</evidence>
<comment type="similarity">
    <text evidence="1">Belongs to the EIF1AD family.</text>
</comment>
<dbReference type="PANTHER" id="PTHR21641">
    <property type="entry name" value="TRANSLATION INITIATION FACTOR-RELATED"/>
    <property type="match status" value="1"/>
</dbReference>
<name>E4Z085_OIKDI</name>
<dbReference type="InterPro" id="IPR039294">
    <property type="entry name" value="EIF1AD"/>
</dbReference>